<dbReference type="RefSeq" id="WP_191689613.1">
    <property type="nucleotide sequence ID" value="NZ_JACSQR010000001.1"/>
</dbReference>
<name>A0ABR8RFC9_9GAMM</name>
<comment type="caution">
    <text evidence="1">The sequence shown here is derived from an EMBL/GenBank/DDBJ whole genome shotgun (WGS) entry which is preliminary data.</text>
</comment>
<accession>A0ABR8RFC9</accession>
<evidence type="ECO:0000313" key="1">
    <source>
        <dbReference type="EMBL" id="MBD7946450.1"/>
    </source>
</evidence>
<protein>
    <recommendedName>
        <fullName evidence="3">Lipoprotein</fullName>
    </recommendedName>
</protein>
<gene>
    <name evidence="1" type="ORF">H9653_00120</name>
</gene>
<keyword evidence="2" id="KW-1185">Reference proteome</keyword>
<dbReference type="PROSITE" id="PS51257">
    <property type="entry name" value="PROKAR_LIPOPROTEIN"/>
    <property type="match status" value="1"/>
</dbReference>
<evidence type="ECO:0000313" key="2">
    <source>
        <dbReference type="Proteomes" id="UP000606724"/>
    </source>
</evidence>
<sequence>MNKLFIFLTAIFLTACSDSNSKPEYGSDSNLPINCRAYIEEAISYYERETEPYEYETLDTNYYCSPDDWYSSSCQEHIDNVGEALEVKTDQVKILKDSLRSHCGFGGDLWPD</sequence>
<proteinExistence type="predicted"/>
<dbReference type="EMBL" id="JACSQR010000001">
    <property type="protein sequence ID" value="MBD7946450.1"/>
    <property type="molecule type" value="Genomic_DNA"/>
</dbReference>
<dbReference type="Proteomes" id="UP000606724">
    <property type="component" value="Unassembled WGS sequence"/>
</dbReference>
<reference evidence="1 2" key="1">
    <citation type="submission" date="2020-08" db="EMBL/GenBank/DDBJ databases">
        <title>A Genomic Blueprint of the Chicken Gut Microbiome.</title>
        <authorList>
            <person name="Gilroy R."/>
            <person name="Ravi A."/>
            <person name="Getino M."/>
            <person name="Pursley I."/>
            <person name="Horton D.L."/>
            <person name="Alikhan N.-F."/>
            <person name="Baker D."/>
            <person name="Gharbi K."/>
            <person name="Hall N."/>
            <person name="Watson M."/>
            <person name="Adriaenssens E.M."/>
            <person name="Foster-Nyarko E."/>
            <person name="Jarju S."/>
            <person name="Secka A."/>
            <person name="Antonio M."/>
            <person name="Oren A."/>
            <person name="Chaudhuri R."/>
            <person name="La Ragione R.M."/>
            <person name="Hildebrand F."/>
            <person name="Pallen M.J."/>
        </authorList>
    </citation>
    <scope>NUCLEOTIDE SEQUENCE [LARGE SCALE GENOMIC DNA]</scope>
    <source>
        <strain evidence="1 2">Sa4CVA2</strain>
    </source>
</reference>
<evidence type="ECO:0008006" key="3">
    <source>
        <dbReference type="Google" id="ProtNLM"/>
    </source>
</evidence>
<organism evidence="1 2">
    <name type="scientific">Psychrobacter communis</name>
    <dbReference type="NCBI Taxonomy" id="2762238"/>
    <lineage>
        <taxon>Bacteria</taxon>
        <taxon>Pseudomonadati</taxon>
        <taxon>Pseudomonadota</taxon>
        <taxon>Gammaproteobacteria</taxon>
        <taxon>Moraxellales</taxon>
        <taxon>Moraxellaceae</taxon>
        <taxon>Psychrobacter</taxon>
    </lineage>
</organism>